<dbReference type="InterPro" id="IPR032095">
    <property type="entry name" value="Sacchrp_dh-like_C"/>
</dbReference>
<keyword evidence="2" id="KW-0560">Oxidoreductase</keyword>
<dbReference type="InterPro" id="IPR036291">
    <property type="entry name" value="NAD(P)-bd_dom_sf"/>
</dbReference>
<dbReference type="Pfam" id="PF03435">
    <property type="entry name" value="Sacchrp_dh_NADP"/>
    <property type="match status" value="1"/>
</dbReference>
<keyword evidence="3" id="KW-0028">Amino-acid biosynthesis</keyword>
<dbReference type="InterPro" id="IPR051168">
    <property type="entry name" value="AASS"/>
</dbReference>
<name>A0A6A5VUH0_9PLEO</name>
<dbReference type="GO" id="GO:0019878">
    <property type="term" value="P:lysine biosynthetic process via aminoadipic acid"/>
    <property type="evidence" value="ECO:0007669"/>
    <property type="project" value="TreeGrafter"/>
</dbReference>
<dbReference type="SUPFAM" id="SSF51735">
    <property type="entry name" value="NAD(P)-binding Rossmann-fold domains"/>
    <property type="match status" value="1"/>
</dbReference>
<proteinExistence type="predicted"/>
<protein>
    <submittedName>
        <fullName evidence="6">Saccharopine dehydrogenase</fullName>
    </submittedName>
</protein>
<dbReference type="Gene3D" id="3.40.50.720">
    <property type="entry name" value="NAD(P)-binding Rossmann-like Domain"/>
    <property type="match status" value="1"/>
</dbReference>
<dbReference type="Gene3D" id="1.10.1870.10">
    <property type="entry name" value="Domain 3, Saccharopine reductase"/>
    <property type="match status" value="1"/>
</dbReference>
<organism evidence="6 7">
    <name type="scientific">Amniculicola lignicola CBS 123094</name>
    <dbReference type="NCBI Taxonomy" id="1392246"/>
    <lineage>
        <taxon>Eukaryota</taxon>
        <taxon>Fungi</taxon>
        <taxon>Dikarya</taxon>
        <taxon>Ascomycota</taxon>
        <taxon>Pezizomycotina</taxon>
        <taxon>Dothideomycetes</taxon>
        <taxon>Pleosporomycetidae</taxon>
        <taxon>Pleosporales</taxon>
        <taxon>Amniculicolaceae</taxon>
        <taxon>Amniculicola</taxon>
    </lineage>
</organism>
<dbReference type="GO" id="GO:0005737">
    <property type="term" value="C:cytoplasm"/>
    <property type="evidence" value="ECO:0007669"/>
    <property type="project" value="TreeGrafter"/>
</dbReference>
<evidence type="ECO:0000313" key="6">
    <source>
        <dbReference type="EMBL" id="KAF1993442.1"/>
    </source>
</evidence>
<keyword evidence="1" id="KW-0521">NADP</keyword>
<sequence length="449" mass="49296">MPSMKILVLGSGMVAPPCLEYLTRNPNNKVTLGCRTLGKAQELAAGLLNTHAIALDAANTESLHDHVAEHDVVISLIPYIYHPTVIEAAIAGHTHVVTTSYVSDAMRKLDDPAKRAGITVLNEVGVDPGVDHLYAIKKIEEVHAKGGKVLEFYSYCGGLPAPDCADNPLGFKFSWSPRGALLSQRNSARYLKNGRIVHISSEELMATAVPYYVMDGYDFVAYANRDSVPFQDFYNIPEAQTVIRGSLRYKGNPAFVMALANLGWLEQDKKEWLNNGITWAEIQQKVVGASGTNEESLVSKIKEIAKFPNAQESERIISGMKWMGILSSEKPVIVGYNLLDTLCGQLEKLMSFSPGERDLVMLQHKFVVEWSDGNKETFTSTLELLGDPERFSGMALSVGVTCGIATQLLMYGHPAIRHPGIVAPYKKDICDVIRGLVEQEGVKMVEEKA</sequence>
<feature type="domain" description="Saccharopine dehydrogenase-like C-terminal" evidence="5">
    <location>
        <begin position="125"/>
        <end position="442"/>
    </location>
</feature>
<keyword evidence="7" id="KW-1185">Reference proteome</keyword>
<dbReference type="AlphaFoldDB" id="A0A6A5VUH0"/>
<dbReference type="Pfam" id="PF16653">
    <property type="entry name" value="Sacchrp_dh_C"/>
    <property type="match status" value="1"/>
</dbReference>
<evidence type="ECO:0000259" key="4">
    <source>
        <dbReference type="Pfam" id="PF03435"/>
    </source>
</evidence>
<dbReference type="GO" id="GO:0004753">
    <property type="term" value="F:saccharopine dehydrogenase activity"/>
    <property type="evidence" value="ECO:0007669"/>
    <property type="project" value="TreeGrafter"/>
</dbReference>
<dbReference type="InterPro" id="IPR005097">
    <property type="entry name" value="Sacchrp_dh_NADP-bd"/>
</dbReference>
<evidence type="ECO:0000256" key="1">
    <source>
        <dbReference type="ARBA" id="ARBA00022857"/>
    </source>
</evidence>
<dbReference type="SUPFAM" id="SSF55347">
    <property type="entry name" value="Glyceraldehyde-3-phosphate dehydrogenase-like, C-terminal domain"/>
    <property type="match status" value="1"/>
</dbReference>
<evidence type="ECO:0000313" key="7">
    <source>
        <dbReference type="Proteomes" id="UP000799779"/>
    </source>
</evidence>
<evidence type="ECO:0000256" key="2">
    <source>
        <dbReference type="ARBA" id="ARBA00023002"/>
    </source>
</evidence>
<evidence type="ECO:0000259" key="5">
    <source>
        <dbReference type="Pfam" id="PF16653"/>
    </source>
</evidence>
<dbReference type="OrthoDB" id="10059875at2759"/>
<accession>A0A6A5VUH0</accession>
<reference evidence="6" key="1">
    <citation type="journal article" date="2020" name="Stud. Mycol.">
        <title>101 Dothideomycetes genomes: a test case for predicting lifestyles and emergence of pathogens.</title>
        <authorList>
            <person name="Haridas S."/>
            <person name="Albert R."/>
            <person name="Binder M."/>
            <person name="Bloem J."/>
            <person name="Labutti K."/>
            <person name="Salamov A."/>
            <person name="Andreopoulos B."/>
            <person name="Baker S."/>
            <person name="Barry K."/>
            <person name="Bills G."/>
            <person name="Bluhm B."/>
            <person name="Cannon C."/>
            <person name="Castanera R."/>
            <person name="Culley D."/>
            <person name="Daum C."/>
            <person name="Ezra D."/>
            <person name="Gonzalez J."/>
            <person name="Henrissat B."/>
            <person name="Kuo A."/>
            <person name="Liang C."/>
            <person name="Lipzen A."/>
            <person name="Lutzoni F."/>
            <person name="Magnuson J."/>
            <person name="Mondo S."/>
            <person name="Nolan M."/>
            <person name="Ohm R."/>
            <person name="Pangilinan J."/>
            <person name="Park H.-J."/>
            <person name="Ramirez L."/>
            <person name="Alfaro M."/>
            <person name="Sun H."/>
            <person name="Tritt A."/>
            <person name="Yoshinaga Y."/>
            <person name="Zwiers L.-H."/>
            <person name="Turgeon B."/>
            <person name="Goodwin S."/>
            <person name="Spatafora J."/>
            <person name="Crous P."/>
            <person name="Grigoriev I."/>
        </authorList>
    </citation>
    <scope>NUCLEOTIDE SEQUENCE</scope>
    <source>
        <strain evidence="6">CBS 123094</strain>
    </source>
</reference>
<dbReference type="PANTHER" id="PTHR11133">
    <property type="entry name" value="SACCHAROPINE DEHYDROGENASE"/>
    <property type="match status" value="1"/>
</dbReference>
<gene>
    <name evidence="6" type="ORF">P154DRAFT_527743</name>
</gene>
<dbReference type="FunFam" id="3.30.360.10:FF:000008">
    <property type="entry name" value="Alpha-aminoadipic semialdehyde synthase, mitochondrial"/>
    <property type="match status" value="1"/>
</dbReference>
<keyword evidence="3" id="KW-0457">Lysine biosynthesis</keyword>
<feature type="domain" description="Saccharopine dehydrogenase NADP binding" evidence="4">
    <location>
        <begin position="6"/>
        <end position="121"/>
    </location>
</feature>
<dbReference type="PANTHER" id="PTHR11133:SF22">
    <property type="entry name" value="ALPHA-AMINOADIPIC SEMIALDEHYDE SYNTHASE, MITOCHONDRIAL"/>
    <property type="match status" value="1"/>
</dbReference>
<dbReference type="Proteomes" id="UP000799779">
    <property type="component" value="Unassembled WGS sequence"/>
</dbReference>
<evidence type="ECO:0000256" key="3">
    <source>
        <dbReference type="ARBA" id="ARBA00023154"/>
    </source>
</evidence>
<dbReference type="FunFam" id="3.40.50.720:FF:000072">
    <property type="entry name" value="Saccharopine dehydrogenase [NADP(+), L-glutamate-forming]"/>
    <property type="match status" value="1"/>
</dbReference>
<dbReference type="EMBL" id="ML977703">
    <property type="protein sequence ID" value="KAF1993442.1"/>
    <property type="molecule type" value="Genomic_DNA"/>
</dbReference>
<dbReference type="Gene3D" id="3.30.360.10">
    <property type="entry name" value="Dihydrodipicolinate Reductase, domain 2"/>
    <property type="match status" value="1"/>
</dbReference>